<dbReference type="EMBL" id="VCEJ01000004">
    <property type="protein sequence ID" value="TLV00140.1"/>
    <property type="molecule type" value="Genomic_DNA"/>
</dbReference>
<sequence length="161" mass="18749">MRFLKLAVLLIFGAFLTSCNENVVYNAHEDIKDGLWYIKNKPTFKVEIKDTVQAYNLYYVLRNALQYPYYNLYMNRQFIGPDNKMITNTLEEVFLSNETTGKPFGNGLGDLFDHKIPFLKNYHFPRSGVYTFTLTQSMRQNPLPFILSVGISVEKVQPKKN</sequence>
<comment type="caution">
    <text evidence="2">The sequence shown here is derived from an EMBL/GenBank/DDBJ whole genome shotgun (WGS) entry which is preliminary data.</text>
</comment>
<keyword evidence="2" id="KW-0449">Lipoprotein</keyword>
<dbReference type="PROSITE" id="PS51257">
    <property type="entry name" value="PROKAR_LIPOPROTEIN"/>
    <property type="match status" value="1"/>
</dbReference>
<accession>A0A5R9KVG5</accession>
<keyword evidence="1" id="KW-0732">Signal</keyword>
<dbReference type="RefSeq" id="WP_138365520.1">
    <property type="nucleotide sequence ID" value="NZ_VCEJ01000004.1"/>
</dbReference>
<feature type="signal peptide" evidence="1">
    <location>
        <begin position="1"/>
        <end position="20"/>
    </location>
</feature>
<name>A0A5R9KVG5_9BACT</name>
<feature type="chain" id="PRO_5024422347" evidence="1">
    <location>
        <begin position="21"/>
        <end position="161"/>
    </location>
</feature>
<proteinExistence type="predicted"/>
<dbReference type="Pfam" id="PF14109">
    <property type="entry name" value="GldH_lipo"/>
    <property type="match status" value="1"/>
</dbReference>
<evidence type="ECO:0000313" key="2">
    <source>
        <dbReference type="EMBL" id="TLV00140.1"/>
    </source>
</evidence>
<dbReference type="NCBIfam" id="TIGR03511">
    <property type="entry name" value="GldH_lipo"/>
    <property type="match status" value="1"/>
</dbReference>
<reference evidence="2 3" key="1">
    <citation type="submission" date="2019-05" db="EMBL/GenBank/DDBJ databases">
        <authorList>
            <person name="Qu J.-H."/>
        </authorList>
    </citation>
    <scope>NUCLEOTIDE SEQUENCE [LARGE SCALE GENOMIC DNA]</scope>
    <source>
        <strain evidence="2 3">T17</strain>
    </source>
</reference>
<keyword evidence="3" id="KW-1185">Reference proteome</keyword>
<gene>
    <name evidence="2" type="primary">gldH</name>
    <name evidence="2" type="ORF">FEN17_11565</name>
</gene>
<dbReference type="Proteomes" id="UP000306402">
    <property type="component" value="Unassembled WGS sequence"/>
</dbReference>
<evidence type="ECO:0000313" key="3">
    <source>
        <dbReference type="Proteomes" id="UP000306402"/>
    </source>
</evidence>
<evidence type="ECO:0000256" key="1">
    <source>
        <dbReference type="SAM" id="SignalP"/>
    </source>
</evidence>
<organism evidence="2 3">
    <name type="scientific">Dyadobacter luticola</name>
    <dbReference type="NCBI Taxonomy" id="1979387"/>
    <lineage>
        <taxon>Bacteria</taxon>
        <taxon>Pseudomonadati</taxon>
        <taxon>Bacteroidota</taxon>
        <taxon>Cytophagia</taxon>
        <taxon>Cytophagales</taxon>
        <taxon>Spirosomataceae</taxon>
        <taxon>Dyadobacter</taxon>
    </lineage>
</organism>
<dbReference type="AlphaFoldDB" id="A0A5R9KVG5"/>
<dbReference type="OrthoDB" id="982482at2"/>
<dbReference type="InterPro" id="IPR020018">
    <property type="entry name" value="Motility-assoc_lipoprot_GldH"/>
</dbReference>
<protein>
    <submittedName>
        <fullName evidence="2">Gliding motility lipoprotein GldH</fullName>
    </submittedName>
</protein>